<dbReference type="PROSITE" id="PS51898">
    <property type="entry name" value="TYR_RECOMBINASE"/>
    <property type="match status" value="1"/>
</dbReference>
<dbReference type="OrthoDB" id="662444at2"/>
<dbReference type="EMBL" id="NIOF01000020">
    <property type="protein sequence ID" value="OWQ83606.1"/>
    <property type="molecule type" value="Genomic_DNA"/>
</dbReference>
<keyword evidence="2" id="KW-0238">DNA-binding</keyword>
<keyword evidence="6" id="KW-1185">Reference proteome</keyword>
<dbReference type="GO" id="GO:0015074">
    <property type="term" value="P:DNA integration"/>
    <property type="evidence" value="ECO:0007669"/>
    <property type="project" value="UniProtKB-KW"/>
</dbReference>
<gene>
    <name evidence="5" type="ORF">CDN99_26105</name>
</gene>
<evidence type="ECO:0000256" key="2">
    <source>
        <dbReference type="ARBA" id="ARBA00023125"/>
    </source>
</evidence>
<evidence type="ECO:0000256" key="3">
    <source>
        <dbReference type="ARBA" id="ARBA00023172"/>
    </source>
</evidence>
<evidence type="ECO:0000259" key="4">
    <source>
        <dbReference type="PROSITE" id="PS51898"/>
    </source>
</evidence>
<evidence type="ECO:0000313" key="5">
    <source>
        <dbReference type="EMBL" id="OWQ83606.1"/>
    </source>
</evidence>
<keyword evidence="1" id="KW-0229">DNA integration</keyword>
<dbReference type="CDD" id="cd00796">
    <property type="entry name" value="INT_Rci_Hp1_C"/>
    <property type="match status" value="1"/>
</dbReference>
<accession>A0A246ITT4</accession>
<dbReference type="Pfam" id="PF00589">
    <property type="entry name" value="Phage_integrase"/>
    <property type="match status" value="1"/>
</dbReference>
<dbReference type="InterPro" id="IPR013762">
    <property type="entry name" value="Integrase-like_cat_sf"/>
</dbReference>
<dbReference type="Gene3D" id="1.10.443.10">
    <property type="entry name" value="Intergrase catalytic core"/>
    <property type="match status" value="1"/>
</dbReference>
<dbReference type="Gene3D" id="1.10.150.130">
    <property type="match status" value="1"/>
</dbReference>
<protein>
    <submittedName>
        <fullName evidence="5">Integrase</fullName>
    </submittedName>
</protein>
<sequence length="370" mass="42323">MGQITKRGEYQWRAKVRRKGFPEQSRTFTYREDAEKWVRMVESEQETTGFIDRREADKTTLAAVLQRYRREVTPSKKSAAIESVKIDVLLRDQALVGLKMTAVTSAEVAKWRDRRLKEVTGGTVNREIDVLSTVFNHARREWDIHVENPIRSIKRPEKARARDRRFSSEEESYLLAALTGGERLVDGTFSKGARNPWLLPLVKLAIETAMRRGELLSLTWENVDLERQTAHLPDTKNGDSRTVPLSTRAVAILKALPTPEADEDVEGEAEVQRTGAVFPTTALALRKGFARAIERAQEQYRADCKQAKRRPIPGFLEDVHFHDTRHEAASRLAEKLTNVLELSAMTGHRDLRMLKRYYHPRAEDLAKKLG</sequence>
<dbReference type="PANTHER" id="PTHR30349">
    <property type="entry name" value="PHAGE INTEGRASE-RELATED"/>
    <property type="match status" value="1"/>
</dbReference>
<name>A0A246ITT4_9BURK</name>
<dbReference type="GO" id="GO:0006310">
    <property type="term" value="P:DNA recombination"/>
    <property type="evidence" value="ECO:0007669"/>
    <property type="project" value="UniProtKB-KW"/>
</dbReference>
<proteinExistence type="predicted"/>
<dbReference type="PANTHER" id="PTHR30349:SF94">
    <property type="entry name" value="INTEGRASE_RECOMBINASE HI_1414-RELATED"/>
    <property type="match status" value="1"/>
</dbReference>
<dbReference type="AlphaFoldDB" id="A0A246ITT4"/>
<keyword evidence="3" id="KW-0233">DNA recombination</keyword>
<organism evidence="5 6">
    <name type="scientific">Roseateles aquatilis</name>
    <dbReference type="NCBI Taxonomy" id="431061"/>
    <lineage>
        <taxon>Bacteria</taxon>
        <taxon>Pseudomonadati</taxon>
        <taxon>Pseudomonadota</taxon>
        <taxon>Betaproteobacteria</taxon>
        <taxon>Burkholderiales</taxon>
        <taxon>Sphaerotilaceae</taxon>
        <taxon>Roseateles</taxon>
    </lineage>
</organism>
<evidence type="ECO:0000256" key="1">
    <source>
        <dbReference type="ARBA" id="ARBA00022908"/>
    </source>
</evidence>
<dbReference type="RefSeq" id="WP_088388360.1">
    <property type="nucleotide sequence ID" value="NZ_NIOF01000020.1"/>
</dbReference>
<dbReference type="SUPFAM" id="SSF56349">
    <property type="entry name" value="DNA breaking-rejoining enzymes"/>
    <property type="match status" value="1"/>
</dbReference>
<dbReference type="InterPro" id="IPR002104">
    <property type="entry name" value="Integrase_catalytic"/>
</dbReference>
<dbReference type="InterPro" id="IPR010998">
    <property type="entry name" value="Integrase_recombinase_N"/>
</dbReference>
<dbReference type="InterPro" id="IPR011010">
    <property type="entry name" value="DNA_brk_join_enz"/>
</dbReference>
<dbReference type="InterPro" id="IPR050090">
    <property type="entry name" value="Tyrosine_recombinase_XerCD"/>
</dbReference>
<dbReference type="Pfam" id="PF24624">
    <property type="entry name" value="Int_N"/>
    <property type="match status" value="1"/>
</dbReference>
<dbReference type="GO" id="GO:0003677">
    <property type="term" value="F:DNA binding"/>
    <property type="evidence" value="ECO:0007669"/>
    <property type="project" value="UniProtKB-KW"/>
</dbReference>
<dbReference type="InterPro" id="IPR057084">
    <property type="entry name" value="Int_N"/>
</dbReference>
<evidence type="ECO:0000313" key="6">
    <source>
        <dbReference type="Proteomes" id="UP000197468"/>
    </source>
</evidence>
<comment type="caution">
    <text evidence="5">The sequence shown here is derived from an EMBL/GenBank/DDBJ whole genome shotgun (WGS) entry which is preliminary data.</text>
</comment>
<dbReference type="Proteomes" id="UP000197468">
    <property type="component" value="Unassembled WGS sequence"/>
</dbReference>
<feature type="domain" description="Tyr recombinase" evidence="4">
    <location>
        <begin position="161"/>
        <end position="370"/>
    </location>
</feature>
<reference evidence="5 6" key="1">
    <citation type="journal article" date="2008" name="Int. J. Syst. Evol. Microbiol.">
        <title>Description of Roseateles aquatilis sp. nov. and Roseateles terrae sp. nov., in the class Betaproteobacteria, and emended description of the genus Roseateles.</title>
        <authorList>
            <person name="Gomila M."/>
            <person name="Bowien B."/>
            <person name="Falsen E."/>
            <person name="Moore E.R."/>
            <person name="Lalucat J."/>
        </authorList>
    </citation>
    <scope>NUCLEOTIDE SEQUENCE [LARGE SCALE GENOMIC DNA]</scope>
    <source>
        <strain evidence="5 6">CCUG 48205</strain>
    </source>
</reference>